<protein>
    <submittedName>
        <fullName evidence="1">Uncharacterized protein</fullName>
    </submittedName>
</protein>
<dbReference type="EMBL" id="FQUW01000012">
    <property type="protein sequence ID" value="SHE95463.1"/>
    <property type="molecule type" value="Genomic_DNA"/>
</dbReference>
<keyword evidence="2" id="KW-1185">Reference proteome</keyword>
<gene>
    <name evidence="1" type="ORF">SAMN02745218_01123</name>
</gene>
<dbReference type="Proteomes" id="UP000184196">
    <property type="component" value="Unassembled WGS sequence"/>
</dbReference>
<dbReference type="OrthoDB" id="1795836at2"/>
<proteinExistence type="predicted"/>
<organism evidence="1 2">
    <name type="scientific">Desulfofundulus australicus DSM 11792</name>
    <dbReference type="NCBI Taxonomy" id="1121425"/>
    <lineage>
        <taxon>Bacteria</taxon>
        <taxon>Bacillati</taxon>
        <taxon>Bacillota</taxon>
        <taxon>Clostridia</taxon>
        <taxon>Eubacteriales</taxon>
        <taxon>Peptococcaceae</taxon>
        <taxon>Desulfofundulus</taxon>
    </lineage>
</organism>
<dbReference type="AlphaFoldDB" id="A0A1M4XQB0"/>
<evidence type="ECO:0000313" key="2">
    <source>
        <dbReference type="Proteomes" id="UP000184196"/>
    </source>
</evidence>
<evidence type="ECO:0000313" key="1">
    <source>
        <dbReference type="EMBL" id="SHE95463.1"/>
    </source>
</evidence>
<sequence length="122" mass="14178">MRQLTIFDILSDDTGQSSGGKRRKRRPLKEEYDECVAALKERFERHAEILAKGTTDPFYPDGVNANLVRNHIIYYRKRLEEICSRTFLALPEIYFRPVPELVDESYMAPGSRAAKLHKNFNS</sequence>
<dbReference type="RefSeq" id="WP_073163912.1">
    <property type="nucleotide sequence ID" value="NZ_FQUW01000012.1"/>
</dbReference>
<reference evidence="2" key="1">
    <citation type="submission" date="2016-11" db="EMBL/GenBank/DDBJ databases">
        <authorList>
            <person name="Varghese N."/>
            <person name="Submissions S."/>
        </authorList>
    </citation>
    <scope>NUCLEOTIDE SEQUENCE [LARGE SCALE GENOMIC DNA]</scope>
    <source>
        <strain evidence="2">DSM 11792</strain>
    </source>
</reference>
<accession>A0A1M4XQB0</accession>
<name>A0A1M4XQB0_9FIRM</name>